<comment type="catalytic activity">
    <reaction evidence="6 7">
        <text>N-acetyl-L-glutamate 5-semialdehyde + phosphate + NADP(+) = N-acetyl-L-glutamyl 5-phosphate + NADPH + H(+)</text>
        <dbReference type="Rhea" id="RHEA:21588"/>
        <dbReference type="ChEBI" id="CHEBI:15378"/>
        <dbReference type="ChEBI" id="CHEBI:29123"/>
        <dbReference type="ChEBI" id="CHEBI:43474"/>
        <dbReference type="ChEBI" id="CHEBI:57783"/>
        <dbReference type="ChEBI" id="CHEBI:57936"/>
        <dbReference type="ChEBI" id="CHEBI:58349"/>
        <dbReference type="EC" id="1.2.1.38"/>
    </reaction>
</comment>
<dbReference type="Pfam" id="PF22698">
    <property type="entry name" value="Semialdhyde_dhC_1"/>
    <property type="match status" value="1"/>
</dbReference>
<dbReference type="EC" id="1.2.1.38" evidence="7"/>
<gene>
    <name evidence="7" type="primary">argC</name>
    <name evidence="10" type="ORF">ENJ10_12570</name>
</gene>
<comment type="pathway">
    <text evidence="1 7">Amino-acid biosynthesis; L-arginine biosynthesis; N(2)-acetyl-L-ornithine from L-glutamate: step 3/4.</text>
</comment>
<dbReference type="PANTHER" id="PTHR32338">
    <property type="entry name" value="N-ACETYL-GAMMA-GLUTAMYL-PHOSPHATE REDUCTASE, CHLOROPLASTIC-RELATED-RELATED"/>
    <property type="match status" value="1"/>
</dbReference>
<organism evidence="10">
    <name type="scientific">Caldithrix abyssi</name>
    <dbReference type="NCBI Taxonomy" id="187145"/>
    <lineage>
        <taxon>Bacteria</taxon>
        <taxon>Pseudomonadati</taxon>
        <taxon>Calditrichota</taxon>
        <taxon>Calditrichia</taxon>
        <taxon>Calditrichales</taxon>
        <taxon>Calditrichaceae</taxon>
        <taxon>Caldithrix</taxon>
    </lineage>
</organism>
<dbReference type="UniPathway" id="UPA00068">
    <property type="reaction ID" value="UER00108"/>
</dbReference>
<dbReference type="CDD" id="cd23934">
    <property type="entry name" value="AGPR_1_C"/>
    <property type="match status" value="1"/>
</dbReference>
<keyword evidence="4 7" id="KW-0521">NADP</keyword>
<protein>
    <recommendedName>
        <fullName evidence="7">N-acetyl-gamma-glutamyl-phosphate reductase</fullName>
        <shortName evidence="7">AGPR</shortName>
        <ecNumber evidence="7">1.2.1.38</ecNumber>
    </recommendedName>
    <alternativeName>
        <fullName evidence="7">N-acetyl-glutamate semialdehyde dehydrogenase</fullName>
        <shortName evidence="7">NAGSA dehydrogenase</shortName>
    </alternativeName>
</protein>
<dbReference type="SMART" id="SM00859">
    <property type="entry name" value="Semialdhyde_dh"/>
    <property type="match status" value="1"/>
</dbReference>
<accession>A0A7V1PVK7</accession>
<evidence type="ECO:0000256" key="7">
    <source>
        <dbReference type="HAMAP-Rule" id="MF_00150"/>
    </source>
</evidence>
<dbReference type="FunFam" id="3.30.360.10:FF:000014">
    <property type="entry name" value="N-acetyl-gamma-glutamyl-phosphate reductase"/>
    <property type="match status" value="1"/>
</dbReference>
<evidence type="ECO:0000313" key="10">
    <source>
        <dbReference type="EMBL" id="HED11517.1"/>
    </source>
</evidence>
<dbReference type="InterPro" id="IPR023013">
    <property type="entry name" value="AGPR_AS"/>
</dbReference>
<evidence type="ECO:0000256" key="4">
    <source>
        <dbReference type="ARBA" id="ARBA00022857"/>
    </source>
</evidence>
<comment type="subcellular location">
    <subcellularLocation>
        <location evidence="7">Cytoplasm</location>
    </subcellularLocation>
</comment>
<evidence type="ECO:0000256" key="1">
    <source>
        <dbReference type="ARBA" id="ARBA00004862"/>
    </source>
</evidence>
<dbReference type="InterPro" id="IPR050085">
    <property type="entry name" value="AGPR"/>
</dbReference>
<dbReference type="SUPFAM" id="SSF55347">
    <property type="entry name" value="Glyceraldehyde-3-phosphate dehydrogenase-like, C-terminal domain"/>
    <property type="match status" value="1"/>
</dbReference>
<dbReference type="PANTHER" id="PTHR32338:SF10">
    <property type="entry name" value="N-ACETYL-GAMMA-GLUTAMYL-PHOSPHATE REDUCTASE, CHLOROPLASTIC-RELATED"/>
    <property type="match status" value="1"/>
</dbReference>
<dbReference type="Gene3D" id="3.30.360.10">
    <property type="entry name" value="Dihydrodipicolinate Reductase, domain 2"/>
    <property type="match status" value="1"/>
</dbReference>
<evidence type="ECO:0000256" key="8">
    <source>
        <dbReference type="PROSITE-ProRule" id="PRU10010"/>
    </source>
</evidence>
<dbReference type="HAMAP" id="MF_00150">
    <property type="entry name" value="ArgC_type1"/>
    <property type="match status" value="1"/>
</dbReference>
<keyword evidence="2 7" id="KW-0055">Arginine biosynthesis</keyword>
<evidence type="ECO:0000256" key="3">
    <source>
        <dbReference type="ARBA" id="ARBA00022605"/>
    </source>
</evidence>
<dbReference type="EMBL" id="DRLD01000353">
    <property type="protein sequence ID" value="HED11517.1"/>
    <property type="molecule type" value="Genomic_DNA"/>
</dbReference>
<feature type="domain" description="Semialdehyde dehydrogenase NAD-binding" evidence="9">
    <location>
        <begin position="13"/>
        <end position="151"/>
    </location>
</feature>
<dbReference type="Gene3D" id="3.40.50.720">
    <property type="entry name" value="NAD(P)-binding Rossmann-like Domain"/>
    <property type="match status" value="1"/>
</dbReference>
<sequence length="353" mass="39560">MAYPQVERQKSFKVGIVGAGGYTGSELARLLALHPDVELRFATSEKHQGKKLSDLHPHALDRVDLTLISAEEACGEKTDLVFLALPHGVSQNYAARFLDMGCRVIDLSGDFRLPDGALYEQWYGKAHQQEALLKEAVFGLPELFRNEIRNARLVANPGCYPTSAILGLAPLLKAELIDPRDIIIDSKSGVTGAGITPGDTTHFPRVTDNFSAYGLMRHRHTPEIEIALRQLYGHTPRVQFTPHLLPVDRGILTTIYARPLRAVSNEEVRELFARFYFSEHFVRMSVKPPEIKQVRGSNYCDLYPVYDERTNRIMVISVIDNLVKGAAGQAIQNMNIIFRLIENSGLRQLPIYP</sequence>
<keyword evidence="3 7" id="KW-0028">Amino-acid biosynthesis</keyword>
<proteinExistence type="inferred from homology"/>
<dbReference type="GO" id="GO:0003942">
    <property type="term" value="F:N-acetyl-gamma-glutamyl-phosphate reductase activity"/>
    <property type="evidence" value="ECO:0007669"/>
    <property type="project" value="UniProtKB-UniRule"/>
</dbReference>
<dbReference type="GO" id="GO:0070401">
    <property type="term" value="F:NADP+ binding"/>
    <property type="evidence" value="ECO:0007669"/>
    <property type="project" value="InterPro"/>
</dbReference>
<keyword evidence="7" id="KW-0963">Cytoplasm</keyword>
<dbReference type="Proteomes" id="UP000886005">
    <property type="component" value="Unassembled WGS sequence"/>
</dbReference>
<comment type="similarity">
    <text evidence="7">Belongs to the NAGSA dehydrogenase family. Type 1 subfamily.</text>
</comment>
<name>A0A7V1PVK7_CALAY</name>
<dbReference type="PROSITE" id="PS01224">
    <property type="entry name" value="ARGC"/>
    <property type="match status" value="1"/>
</dbReference>
<evidence type="ECO:0000256" key="2">
    <source>
        <dbReference type="ARBA" id="ARBA00022571"/>
    </source>
</evidence>
<dbReference type="GO" id="GO:0005737">
    <property type="term" value="C:cytoplasm"/>
    <property type="evidence" value="ECO:0007669"/>
    <property type="project" value="UniProtKB-SubCell"/>
</dbReference>
<dbReference type="Pfam" id="PF01118">
    <property type="entry name" value="Semialdhyde_dh"/>
    <property type="match status" value="1"/>
</dbReference>
<comment type="function">
    <text evidence="7">Catalyzes the NADPH-dependent reduction of N-acetyl-5-glutamyl phosphate to yield N-acetyl-L-glutamate 5-semialdehyde.</text>
</comment>
<keyword evidence="5 7" id="KW-0560">Oxidoreductase</keyword>
<evidence type="ECO:0000256" key="5">
    <source>
        <dbReference type="ARBA" id="ARBA00023002"/>
    </source>
</evidence>
<dbReference type="GO" id="GO:0051287">
    <property type="term" value="F:NAD binding"/>
    <property type="evidence" value="ECO:0007669"/>
    <property type="project" value="InterPro"/>
</dbReference>
<dbReference type="InterPro" id="IPR036291">
    <property type="entry name" value="NAD(P)-bd_dom_sf"/>
</dbReference>
<reference evidence="10" key="1">
    <citation type="journal article" date="2020" name="mSystems">
        <title>Genome- and Community-Level Interaction Insights into Carbon Utilization and Element Cycling Functions of Hydrothermarchaeota in Hydrothermal Sediment.</title>
        <authorList>
            <person name="Zhou Z."/>
            <person name="Liu Y."/>
            <person name="Xu W."/>
            <person name="Pan J."/>
            <person name="Luo Z.H."/>
            <person name="Li M."/>
        </authorList>
    </citation>
    <scope>NUCLEOTIDE SEQUENCE [LARGE SCALE GENOMIC DNA]</scope>
    <source>
        <strain evidence="10">HyVt-456</strain>
    </source>
</reference>
<dbReference type="SUPFAM" id="SSF51735">
    <property type="entry name" value="NAD(P)-binding Rossmann-fold domains"/>
    <property type="match status" value="1"/>
</dbReference>
<evidence type="ECO:0000256" key="6">
    <source>
        <dbReference type="ARBA" id="ARBA00050557"/>
    </source>
</evidence>
<feature type="active site" evidence="7 8">
    <location>
        <position position="159"/>
    </location>
</feature>
<dbReference type="CDD" id="cd17895">
    <property type="entry name" value="AGPR_1_N"/>
    <property type="match status" value="1"/>
</dbReference>
<dbReference type="AlphaFoldDB" id="A0A7V1PVK7"/>
<dbReference type="InterPro" id="IPR058924">
    <property type="entry name" value="AGPR_dimerisation_dom"/>
</dbReference>
<comment type="caution">
    <text evidence="10">The sequence shown here is derived from an EMBL/GenBank/DDBJ whole genome shotgun (WGS) entry which is preliminary data.</text>
</comment>
<dbReference type="InterPro" id="IPR000706">
    <property type="entry name" value="AGPR_type-1"/>
</dbReference>
<dbReference type="InterPro" id="IPR000534">
    <property type="entry name" value="Semialdehyde_DH_NAD-bd"/>
</dbReference>
<dbReference type="GO" id="GO:0006526">
    <property type="term" value="P:L-arginine biosynthetic process"/>
    <property type="evidence" value="ECO:0007669"/>
    <property type="project" value="UniProtKB-UniRule"/>
</dbReference>
<evidence type="ECO:0000259" key="9">
    <source>
        <dbReference type="SMART" id="SM00859"/>
    </source>
</evidence>
<dbReference type="NCBIfam" id="TIGR01850">
    <property type="entry name" value="argC"/>
    <property type="match status" value="1"/>
</dbReference>